<protein>
    <submittedName>
        <fullName evidence="2">Uncharacterized protein</fullName>
    </submittedName>
</protein>
<evidence type="ECO:0000313" key="3">
    <source>
        <dbReference type="Proteomes" id="UP000007485"/>
    </source>
</evidence>
<dbReference type="KEGG" id="vmo:VMUT_2329"/>
<keyword evidence="3" id="KW-1185">Reference proteome</keyword>
<keyword evidence="1" id="KW-1133">Transmembrane helix</keyword>
<gene>
    <name evidence="2" type="ordered locus">VMUT_2329</name>
</gene>
<name>F0QY35_VULM7</name>
<dbReference type="EMBL" id="CP002529">
    <property type="protein sequence ID" value="ADY02521.1"/>
    <property type="molecule type" value="Genomic_DNA"/>
</dbReference>
<dbReference type="eggNOG" id="arCOG13871">
    <property type="taxonomic scope" value="Archaea"/>
</dbReference>
<feature type="transmembrane region" description="Helical" evidence="1">
    <location>
        <begin position="56"/>
        <end position="72"/>
    </location>
</feature>
<evidence type="ECO:0000256" key="1">
    <source>
        <dbReference type="SAM" id="Phobius"/>
    </source>
</evidence>
<dbReference type="STRING" id="985053.VMUT_2329"/>
<dbReference type="Proteomes" id="UP000007485">
    <property type="component" value="Chromosome"/>
</dbReference>
<dbReference type="AlphaFoldDB" id="F0QY35"/>
<feature type="transmembrane region" description="Helical" evidence="1">
    <location>
        <begin position="33"/>
        <end position="49"/>
    </location>
</feature>
<evidence type="ECO:0000313" key="2">
    <source>
        <dbReference type="EMBL" id="ADY02521.1"/>
    </source>
</evidence>
<feature type="transmembrane region" description="Helical" evidence="1">
    <location>
        <begin position="7"/>
        <end position="27"/>
    </location>
</feature>
<dbReference type="HOGENOM" id="CLU_1514699_0_0_2"/>
<organism evidence="2 3">
    <name type="scientific">Vulcanisaeta moutnovskia (strain 768-28)</name>
    <dbReference type="NCBI Taxonomy" id="985053"/>
    <lineage>
        <taxon>Archaea</taxon>
        <taxon>Thermoproteota</taxon>
        <taxon>Thermoprotei</taxon>
        <taxon>Thermoproteales</taxon>
        <taxon>Thermoproteaceae</taxon>
        <taxon>Vulcanisaeta</taxon>
    </lineage>
</organism>
<keyword evidence="1" id="KW-0812">Transmembrane</keyword>
<proteinExistence type="predicted"/>
<reference evidence="2 3" key="1">
    <citation type="journal article" date="2011" name="J. Bacteriol.">
        <title>Complete genome sequence of 'Vulcanisaeta moutnovskia' strain 768-28, a novel member of the hyperthermophilic crenarchaeal genus vulcanisaeta.</title>
        <authorList>
            <person name="Gumerov V.M."/>
            <person name="Mardanov A.V."/>
            <person name="Beletsky A.V."/>
            <person name="Prokofeva M.I."/>
            <person name="Bonch-Osmolovskaya E.A."/>
            <person name="Ravin N.V."/>
            <person name="Skryabin K.G."/>
        </authorList>
    </citation>
    <scope>NUCLEOTIDE SEQUENCE [LARGE SCALE GENOMIC DNA]</scope>
    <source>
        <strain evidence="2 3">768-28</strain>
    </source>
</reference>
<feature type="transmembrane region" description="Helical" evidence="1">
    <location>
        <begin position="141"/>
        <end position="167"/>
    </location>
</feature>
<keyword evidence="1" id="KW-0472">Membrane</keyword>
<accession>F0QY35</accession>
<sequence>MKLNNYISYILISIIWLILELTLTQYAQCSSTAFLSILVNAISMVVVSYRSTYHKYLFVINIVLLTYMGFLIPEALVIPYTVILMVSIVLYSSLIGILKFYPILLSLFIIYLSYIVERVIIKLPILNGFKSLIESAGINVGLFIVVFTWYFSLFIISIVIILLIIFLGKKVMIYSNIY</sequence>